<sequence length="266" mass="29659">MEKLSVKKCVVVSVGLYPGNAKHALARAGPVGGDVVFLVNSEPRTVPEEVLRGGRRRQPMDTMEAIHSFINELDSEINIVDVWLDPRDGLVTSVAKLRSLIEGYAPCRVIIGMAGGFRWLSTALMFLALALVSVGPYVGITVDSVFAMLEEESPSVRALFRSVEERVIPWPVIPRLADLAFDEYRVIRLIGLGRHRAKDILNEYNKDCKKVSGCMSMAKIQRILVKLVRKRLIKYEKRGKAHHYELTPLGMMLVGIVKPSKAVHET</sequence>
<name>A0A830E0Y6_9CREN</name>
<reference evidence="3" key="1">
    <citation type="journal article" date="2014" name="Int. J. Syst. Evol. Microbiol.">
        <title>Complete genome sequence of Corynebacterium casei LMG S-19264T (=DSM 44701T), isolated from a smear-ripened cheese.</title>
        <authorList>
            <consortium name="US DOE Joint Genome Institute (JGI-PGF)"/>
            <person name="Walter F."/>
            <person name="Albersmeier A."/>
            <person name="Kalinowski J."/>
            <person name="Ruckert C."/>
        </authorList>
    </citation>
    <scope>NUCLEOTIDE SEQUENCE</scope>
    <source>
        <strain evidence="3">JCM 11219</strain>
    </source>
</reference>
<keyword evidence="1" id="KW-0472">Membrane</keyword>
<evidence type="ECO:0000313" key="4">
    <source>
        <dbReference type="Proteomes" id="UP000657075"/>
    </source>
</evidence>
<evidence type="ECO:0000313" key="5">
    <source>
        <dbReference type="Proteomes" id="UP001060771"/>
    </source>
</evidence>
<dbReference type="OrthoDB" id="27122at2157"/>
<gene>
    <name evidence="3" type="ORF">GCM10007112_10930</name>
    <name evidence="2" type="ORF">Vsou_15840</name>
</gene>
<proteinExistence type="predicted"/>
<organism evidence="3 4">
    <name type="scientific">Vulcanisaeta souniana JCM 11219</name>
    <dbReference type="NCBI Taxonomy" id="1293586"/>
    <lineage>
        <taxon>Archaea</taxon>
        <taxon>Thermoproteota</taxon>
        <taxon>Thermoprotei</taxon>
        <taxon>Thermoproteales</taxon>
        <taxon>Thermoproteaceae</taxon>
        <taxon>Vulcanisaeta</taxon>
    </lineage>
</organism>
<keyword evidence="1" id="KW-1133">Transmembrane helix</keyword>
<evidence type="ECO:0000256" key="1">
    <source>
        <dbReference type="SAM" id="Phobius"/>
    </source>
</evidence>
<dbReference type="RefSeq" id="WP_188603027.1">
    <property type="nucleotide sequence ID" value="NZ_AP026830.1"/>
</dbReference>
<accession>A0A830E0Y6</accession>
<reference evidence="2" key="4">
    <citation type="journal article" date="2023" name="Microbiol. Resour. Announc.">
        <title>Complete Genome Sequence of Vulcanisaeta souniana Strain IC-059, a Hyperthermophilic Archaeon Isolated from Hot Spring Water in Japan.</title>
        <authorList>
            <person name="Kato S."/>
            <person name="Itoh T."/>
            <person name="Wu L."/>
            <person name="Ma J."/>
            <person name="Ohkuma M."/>
        </authorList>
    </citation>
    <scope>NUCLEOTIDE SEQUENCE</scope>
    <source>
        <strain evidence="2">JCM 11219</strain>
    </source>
</reference>
<reference evidence="3" key="2">
    <citation type="submission" date="2020-09" db="EMBL/GenBank/DDBJ databases">
        <authorList>
            <person name="Sun Q."/>
            <person name="Ohkuma M."/>
        </authorList>
    </citation>
    <scope>NUCLEOTIDE SEQUENCE</scope>
    <source>
        <strain evidence="3">JCM 11219</strain>
    </source>
</reference>
<dbReference type="GeneID" id="76207132"/>
<dbReference type="Proteomes" id="UP001060771">
    <property type="component" value="Chromosome"/>
</dbReference>
<dbReference type="EMBL" id="BMNM01000003">
    <property type="protein sequence ID" value="GGI75924.1"/>
    <property type="molecule type" value="Genomic_DNA"/>
</dbReference>
<reference evidence="5" key="3">
    <citation type="submission" date="2022-09" db="EMBL/GenBank/DDBJ databases">
        <title>Complete genome sequence of Vulcanisaeta souniana.</title>
        <authorList>
            <person name="Kato S."/>
            <person name="Itoh T."/>
            <person name="Ohkuma M."/>
        </authorList>
    </citation>
    <scope>NUCLEOTIDE SEQUENCE [LARGE SCALE GENOMIC DNA]</scope>
    <source>
        <strain evidence="5">JCM 11219</strain>
    </source>
</reference>
<protein>
    <submittedName>
        <fullName evidence="3">Uncharacterized protein</fullName>
    </submittedName>
</protein>
<dbReference type="SUPFAM" id="SSF46785">
    <property type="entry name" value="Winged helix' DNA-binding domain"/>
    <property type="match status" value="1"/>
</dbReference>
<evidence type="ECO:0000313" key="2">
    <source>
        <dbReference type="EMBL" id="BDR92491.1"/>
    </source>
</evidence>
<keyword evidence="1" id="KW-0812">Transmembrane</keyword>
<dbReference type="InterPro" id="IPR036390">
    <property type="entry name" value="WH_DNA-bd_sf"/>
</dbReference>
<evidence type="ECO:0000313" key="3">
    <source>
        <dbReference type="EMBL" id="GGI75924.1"/>
    </source>
</evidence>
<keyword evidence="5" id="KW-1185">Reference proteome</keyword>
<dbReference type="EMBL" id="AP026830">
    <property type="protein sequence ID" value="BDR92491.1"/>
    <property type="molecule type" value="Genomic_DNA"/>
</dbReference>
<feature type="transmembrane region" description="Helical" evidence="1">
    <location>
        <begin position="117"/>
        <end position="138"/>
    </location>
</feature>
<dbReference type="Proteomes" id="UP000657075">
    <property type="component" value="Unassembled WGS sequence"/>
</dbReference>
<dbReference type="AlphaFoldDB" id="A0A830E0Y6"/>